<comment type="caution">
    <text evidence="1">The sequence shown here is derived from an EMBL/GenBank/DDBJ whole genome shotgun (WGS) entry which is preliminary data.</text>
</comment>
<dbReference type="Proteomes" id="UP001180973">
    <property type="component" value="Unassembled WGS sequence"/>
</dbReference>
<name>A0ABU2X0Q6_9ACTN</name>
<protein>
    <submittedName>
        <fullName evidence="1">DUF5988 family protein</fullName>
    </submittedName>
</protein>
<dbReference type="EMBL" id="JAVRFL010000024">
    <property type="protein sequence ID" value="MDT0531353.1"/>
    <property type="molecule type" value="Genomic_DNA"/>
</dbReference>
<dbReference type="Pfam" id="PF19450">
    <property type="entry name" value="DUF5988"/>
    <property type="match status" value="1"/>
</dbReference>
<dbReference type="InterPro" id="IPR046030">
    <property type="entry name" value="DUF5988"/>
</dbReference>
<reference evidence="1" key="1">
    <citation type="submission" date="2023-09" db="EMBL/GenBank/DDBJ databases">
        <title>30 novel species of actinomycetes from the DSMZ collection.</title>
        <authorList>
            <person name="Nouioui I."/>
        </authorList>
    </citation>
    <scope>NUCLEOTIDE SEQUENCE</scope>
    <source>
        <strain evidence="1">DSM 115977</strain>
    </source>
</reference>
<organism evidence="1 2">
    <name type="scientific">Micromonospora reichwaldensis</name>
    <dbReference type="NCBI Taxonomy" id="3075516"/>
    <lineage>
        <taxon>Bacteria</taxon>
        <taxon>Bacillati</taxon>
        <taxon>Actinomycetota</taxon>
        <taxon>Actinomycetes</taxon>
        <taxon>Micromonosporales</taxon>
        <taxon>Micromonosporaceae</taxon>
        <taxon>Micromonospora</taxon>
    </lineage>
</organism>
<accession>A0ABU2X0Q6</accession>
<sequence length="101" mass="11339">MITVDWQAVEILFRMSFAPELSKRGMAMGHLADDNLVDVVLEGGPADLPPERRLLKTVAAGERVKIEHYGGYEHFERQTGADPADDGPIAFRWTMRTRIAE</sequence>
<keyword evidence="2" id="KW-1185">Reference proteome</keyword>
<dbReference type="RefSeq" id="WP_311413233.1">
    <property type="nucleotide sequence ID" value="NZ_JAVRFL010000024.1"/>
</dbReference>
<evidence type="ECO:0000313" key="1">
    <source>
        <dbReference type="EMBL" id="MDT0531353.1"/>
    </source>
</evidence>
<evidence type="ECO:0000313" key="2">
    <source>
        <dbReference type="Proteomes" id="UP001180973"/>
    </source>
</evidence>
<proteinExistence type="predicted"/>
<gene>
    <name evidence="1" type="ORF">RM555_20420</name>
</gene>